<evidence type="ECO:0000256" key="3">
    <source>
        <dbReference type="ARBA" id="ARBA00022692"/>
    </source>
</evidence>
<reference evidence="8" key="1">
    <citation type="submission" date="2023-02" db="EMBL/GenBank/DDBJ databases">
        <title>Tahibacter soli sp. nov. isolated from soil.</title>
        <authorList>
            <person name="Baek J.H."/>
            <person name="Lee J.K."/>
            <person name="Choi D.G."/>
            <person name="Jeon C.O."/>
        </authorList>
    </citation>
    <scope>NUCLEOTIDE SEQUENCE</scope>
    <source>
        <strain evidence="8">BL</strain>
    </source>
</reference>
<evidence type="ECO:0000256" key="4">
    <source>
        <dbReference type="ARBA" id="ARBA00022989"/>
    </source>
</evidence>
<dbReference type="InterPro" id="IPR036013">
    <property type="entry name" value="Band_7/SPFH_dom_sf"/>
</dbReference>
<dbReference type="PANTHER" id="PTHR42911">
    <property type="entry name" value="MODULATOR OF FTSH PROTEASE HFLC"/>
    <property type="match status" value="1"/>
</dbReference>
<dbReference type="Gene3D" id="3.30.479.30">
    <property type="entry name" value="Band 7 domain"/>
    <property type="match status" value="1"/>
</dbReference>
<proteinExistence type="inferred from homology"/>
<comment type="similarity">
    <text evidence="2 6">Belongs to the band 7/mec-2 family. HflC subfamily.</text>
</comment>
<dbReference type="NCBIfam" id="TIGR01932">
    <property type="entry name" value="hflC"/>
    <property type="match status" value="1"/>
</dbReference>
<keyword evidence="4" id="KW-1133">Transmembrane helix</keyword>
<dbReference type="GO" id="GO:0008233">
    <property type="term" value="F:peptidase activity"/>
    <property type="evidence" value="ECO:0007669"/>
    <property type="project" value="UniProtKB-KW"/>
</dbReference>
<dbReference type="CDD" id="cd03405">
    <property type="entry name" value="SPFH_HflC"/>
    <property type="match status" value="1"/>
</dbReference>
<protein>
    <recommendedName>
        <fullName evidence="6">Protein HflC</fullName>
    </recommendedName>
</protein>
<keyword evidence="8" id="KW-0378">Hydrolase</keyword>
<keyword evidence="5" id="KW-0472">Membrane</keyword>
<evidence type="ECO:0000256" key="1">
    <source>
        <dbReference type="ARBA" id="ARBA00004167"/>
    </source>
</evidence>
<comment type="function">
    <text evidence="6">HflC and HflK could regulate a protease.</text>
</comment>
<name>A0A9X4BID5_9GAMM</name>
<dbReference type="GO" id="GO:0006508">
    <property type="term" value="P:proteolysis"/>
    <property type="evidence" value="ECO:0007669"/>
    <property type="project" value="UniProtKB-KW"/>
</dbReference>
<evidence type="ECO:0000256" key="5">
    <source>
        <dbReference type="ARBA" id="ARBA00023136"/>
    </source>
</evidence>
<dbReference type="EMBL" id="JAOVZO020000003">
    <property type="protein sequence ID" value="MDC8012117.1"/>
    <property type="molecule type" value="Genomic_DNA"/>
</dbReference>
<gene>
    <name evidence="8" type="primary">hflC</name>
    <name evidence="8" type="ORF">OD750_006105</name>
</gene>
<evidence type="ECO:0000259" key="7">
    <source>
        <dbReference type="SMART" id="SM00244"/>
    </source>
</evidence>
<dbReference type="Pfam" id="PF01145">
    <property type="entry name" value="Band_7"/>
    <property type="match status" value="1"/>
</dbReference>
<dbReference type="InterPro" id="IPR001107">
    <property type="entry name" value="Band_7"/>
</dbReference>
<dbReference type="SMART" id="SM00244">
    <property type="entry name" value="PHB"/>
    <property type="match status" value="1"/>
</dbReference>
<dbReference type="PIRSF" id="PIRSF005651">
    <property type="entry name" value="HflC"/>
    <property type="match status" value="1"/>
</dbReference>
<keyword evidence="9" id="KW-1185">Reference proteome</keyword>
<evidence type="ECO:0000256" key="6">
    <source>
        <dbReference type="PIRNR" id="PIRNR005651"/>
    </source>
</evidence>
<evidence type="ECO:0000313" key="9">
    <source>
        <dbReference type="Proteomes" id="UP001139971"/>
    </source>
</evidence>
<organism evidence="8 9">
    <name type="scientific">Tahibacter soli</name>
    <dbReference type="NCBI Taxonomy" id="2983605"/>
    <lineage>
        <taxon>Bacteria</taxon>
        <taxon>Pseudomonadati</taxon>
        <taxon>Pseudomonadota</taxon>
        <taxon>Gammaproteobacteria</taxon>
        <taxon>Lysobacterales</taxon>
        <taxon>Rhodanobacteraceae</taxon>
        <taxon>Tahibacter</taxon>
    </lineage>
</organism>
<dbReference type="Proteomes" id="UP001139971">
    <property type="component" value="Unassembled WGS sequence"/>
</dbReference>
<dbReference type="InterPro" id="IPR010200">
    <property type="entry name" value="HflC"/>
</dbReference>
<dbReference type="GO" id="GO:0016020">
    <property type="term" value="C:membrane"/>
    <property type="evidence" value="ECO:0007669"/>
    <property type="project" value="UniProtKB-SubCell"/>
</dbReference>
<dbReference type="SUPFAM" id="SSF117892">
    <property type="entry name" value="Band 7/SPFH domain"/>
    <property type="match status" value="1"/>
</dbReference>
<accession>A0A9X4BID5</accession>
<dbReference type="AlphaFoldDB" id="A0A9X4BID5"/>
<evidence type="ECO:0000256" key="2">
    <source>
        <dbReference type="ARBA" id="ARBA00007862"/>
    </source>
</evidence>
<comment type="caution">
    <text evidence="8">The sequence shown here is derived from an EMBL/GenBank/DDBJ whole genome shotgun (WGS) entry which is preliminary data.</text>
</comment>
<evidence type="ECO:0000313" key="8">
    <source>
        <dbReference type="EMBL" id="MDC8012117.1"/>
    </source>
</evidence>
<feature type="domain" description="Band 7" evidence="7">
    <location>
        <begin position="18"/>
        <end position="184"/>
    </location>
</feature>
<keyword evidence="8" id="KW-0645">Protease</keyword>
<sequence length="287" mass="32520">MKTVIALIVALALLVGVNSAFVVREGQTALLLQFGRIVQTDYKPGLHWKLPFIQQVLPFDKRILGLDSQPERYLTSEKKSVLVDFYVKWRIDDLSKYYGASAGEEAQANQRLTPIVKDALRFEFNARPLHELIADGRVDITKHVRDQANRATKSSLGIEIVDVRISGINFPEEGTVLGSVYDRMRAERKQVANDLRARGKEAGETIQADADRQRQVLLAEANKTAQQVRGEGDAKAAEIYAQAYSKDPEFYAFSRSLDAYRESFRERNGVLVLDPKSEFFRYFNESK</sequence>
<dbReference type="PANTHER" id="PTHR42911:SF1">
    <property type="entry name" value="MODULATOR OF FTSH PROTEASE HFLC"/>
    <property type="match status" value="1"/>
</dbReference>
<comment type="subcellular location">
    <subcellularLocation>
        <location evidence="1">Membrane</location>
        <topology evidence="1">Single-pass membrane protein</topology>
    </subcellularLocation>
</comment>
<dbReference type="RefSeq" id="WP_263543372.1">
    <property type="nucleotide sequence ID" value="NZ_JAOVZO020000003.1"/>
</dbReference>
<keyword evidence="3" id="KW-0812">Transmembrane</keyword>